<evidence type="ECO:0000313" key="2">
    <source>
        <dbReference type="Proteomes" id="UP000249725"/>
    </source>
</evidence>
<accession>A0A328AIC6</accession>
<evidence type="ECO:0000313" key="1">
    <source>
        <dbReference type="EMBL" id="RAK52598.1"/>
    </source>
</evidence>
<dbReference type="AlphaFoldDB" id="A0A328AIC6"/>
<proteinExistence type="predicted"/>
<dbReference type="OrthoDB" id="282960at2"/>
<reference evidence="2" key="1">
    <citation type="submission" date="2018-05" db="EMBL/GenBank/DDBJ databases">
        <authorList>
            <person name="Li X."/>
        </authorList>
    </citation>
    <scope>NUCLEOTIDE SEQUENCE [LARGE SCALE GENOMIC DNA]</scope>
    <source>
        <strain evidence="2">YIM 73061</strain>
    </source>
</reference>
<protein>
    <submittedName>
        <fullName evidence="1">DUF2239 domain-containing protein</fullName>
    </submittedName>
</protein>
<dbReference type="InterPro" id="IPR018715">
    <property type="entry name" value="DUF2239"/>
</dbReference>
<name>A0A328AIC6_9CAUL</name>
<dbReference type="RefSeq" id="WP_111514884.1">
    <property type="nucleotide sequence ID" value="NZ_QFYR01000002.1"/>
</dbReference>
<sequence length="191" mass="20311">MSDTSDSFTVFVQHRRLAQGSARVAACAAAEALASGASHVLVFDDRTGRPIDLDLRGPTLAVPPVESAKAPRGRGRPKLGVVAREVTLLPRHWDWLSTQPGGASATLRRLVDQARLRSAEVDRSHQARDAAYRVMSALAGDLAGFEDATRALFASDLPSFQAAVASWPGDVRTYLSRWTSSGLSSDGSPSA</sequence>
<dbReference type="Proteomes" id="UP000249725">
    <property type="component" value="Unassembled WGS sequence"/>
</dbReference>
<comment type="caution">
    <text evidence="1">The sequence shown here is derived from an EMBL/GenBank/DDBJ whole genome shotgun (WGS) entry which is preliminary data.</text>
</comment>
<organism evidence="1 2">
    <name type="scientific">Phenylobacterium deserti</name>
    <dbReference type="NCBI Taxonomy" id="1914756"/>
    <lineage>
        <taxon>Bacteria</taxon>
        <taxon>Pseudomonadati</taxon>
        <taxon>Pseudomonadota</taxon>
        <taxon>Alphaproteobacteria</taxon>
        <taxon>Caulobacterales</taxon>
        <taxon>Caulobacteraceae</taxon>
        <taxon>Phenylobacterium</taxon>
    </lineage>
</organism>
<gene>
    <name evidence="1" type="ORF">DJ018_10345</name>
</gene>
<keyword evidence="2" id="KW-1185">Reference proteome</keyword>
<dbReference type="Pfam" id="PF09998">
    <property type="entry name" value="DUF2239"/>
    <property type="match status" value="1"/>
</dbReference>
<dbReference type="EMBL" id="QFYR01000002">
    <property type="protein sequence ID" value="RAK52598.1"/>
    <property type="molecule type" value="Genomic_DNA"/>
</dbReference>